<protein>
    <submittedName>
        <fullName evidence="1">Uncharacterized protein</fullName>
    </submittedName>
</protein>
<keyword evidence="2" id="KW-1185">Reference proteome</keyword>
<dbReference type="Proteomes" id="UP000299102">
    <property type="component" value="Unassembled WGS sequence"/>
</dbReference>
<organism evidence="1 2">
    <name type="scientific">Eumeta variegata</name>
    <name type="common">Bagworm moth</name>
    <name type="synonym">Eumeta japonica</name>
    <dbReference type="NCBI Taxonomy" id="151549"/>
    <lineage>
        <taxon>Eukaryota</taxon>
        <taxon>Metazoa</taxon>
        <taxon>Ecdysozoa</taxon>
        <taxon>Arthropoda</taxon>
        <taxon>Hexapoda</taxon>
        <taxon>Insecta</taxon>
        <taxon>Pterygota</taxon>
        <taxon>Neoptera</taxon>
        <taxon>Endopterygota</taxon>
        <taxon>Lepidoptera</taxon>
        <taxon>Glossata</taxon>
        <taxon>Ditrysia</taxon>
        <taxon>Tineoidea</taxon>
        <taxon>Psychidae</taxon>
        <taxon>Oiketicinae</taxon>
        <taxon>Eumeta</taxon>
    </lineage>
</organism>
<comment type="caution">
    <text evidence="1">The sequence shown here is derived from an EMBL/GenBank/DDBJ whole genome shotgun (WGS) entry which is preliminary data.</text>
</comment>
<proteinExistence type="predicted"/>
<evidence type="ECO:0000313" key="1">
    <source>
        <dbReference type="EMBL" id="GBP49541.1"/>
    </source>
</evidence>
<sequence length="125" mass="14058">MLVNLVFSAFGKRTPIDFKSIEPRSSLTNCNRDAVVDRPMLRVRHAYDVAFCPDINDAYYTSRASVFSTCEKKSPAPPARPALTVPFLCPLSQKRIVLLYKPPLASDIKLFEFYCGEALNPTIWG</sequence>
<evidence type="ECO:0000313" key="2">
    <source>
        <dbReference type="Proteomes" id="UP000299102"/>
    </source>
</evidence>
<reference evidence="1 2" key="1">
    <citation type="journal article" date="2019" name="Commun. Biol.">
        <title>The bagworm genome reveals a unique fibroin gene that provides high tensile strength.</title>
        <authorList>
            <person name="Kono N."/>
            <person name="Nakamura H."/>
            <person name="Ohtoshi R."/>
            <person name="Tomita M."/>
            <person name="Numata K."/>
            <person name="Arakawa K."/>
        </authorList>
    </citation>
    <scope>NUCLEOTIDE SEQUENCE [LARGE SCALE GENOMIC DNA]</scope>
</reference>
<accession>A0A4C1WEI8</accession>
<dbReference type="EMBL" id="BGZK01000547">
    <property type="protein sequence ID" value="GBP49541.1"/>
    <property type="molecule type" value="Genomic_DNA"/>
</dbReference>
<dbReference type="AlphaFoldDB" id="A0A4C1WEI8"/>
<gene>
    <name evidence="1" type="ORF">EVAR_45605_1</name>
</gene>
<name>A0A4C1WEI8_EUMVA</name>